<dbReference type="GO" id="GO:0009279">
    <property type="term" value="C:cell outer membrane"/>
    <property type="evidence" value="ECO:0007669"/>
    <property type="project" value="UniProtKB-SubCell"/>
</dbReference>
<keyword evidence="4 10" id="KW-0812">Transmembrane</keyword>
<protein>
    <submittedName>
        <fullName evidence="14">TonB-dependent receptor</fullName>
    </submittedName>
</protein>
<keyword evidence="15" id="KW-1185">Reference proteome</keyword>
<evidence type="ECO:0000256" key="6">
    <source>
        <dbReference type="ARBA" id="ARBA00023077"/>
    </source>
</evidence>
<keyword evidence="7 10" id="KW-0472">Membrane</keyword>
<sequence length="780" mass="89368">MRITISILLFLLGGILSAQQVRMRVLDKSTRLPIAAAVVSYTEPAYSDKLQHSIADDNGIALLKRRKGGVLHYTVQSLGYTLLKGTLNAENELTVYLSEETTQLAGTTLTGRTTGATVRPTKETPTVVQVITGQELVKAGYSNIQQALMQETPGMNIQKVGFGNEISMQGLDARHILFLMDGERMTGEMAGNLDYERFNLHAVERIEVMKGASSTLYGSRAAGAVINIITKKTDKPFAITVGSRHAEMNERNYHNPERRDFLYMFEKNADKPNLQSWVSAGAKIGKFTTQTDVWFSSQDAYYLYQKEPDRKVYTKEANPFLSKDTVVQATFLRPPMGIEGVEHLSASQKLYYDSKNLSVQLYGTGFLMNSYDMVQDLYFSQTKDFTGGLKLSYRLKNYFALHGTFHTDFYERYKRHERRDVDKKVYDSKIMQPRLTLTSQYFKKHDLILGIDYFQDDLTSDRFAANRMLTRGLKEWEFFFQDTYTITPKWQVEAGLRTNYSLQFGTMALPKVAIKFSPTEALSYRLNYAKGYRSPSIKELFFNWDHLGMFQIVGNEMLQPEKNHYFSVGAEYAVPKFFISGNAFINQFQDKIEGVWKIYEFQYNFEYMNLSQQRLLGFDLLTRWKIVPALTLNASYSYVDVSKTEGLRINTTSPHAATAGLEYKWYRDNYDLSANLTMSMMGKKTFDVQDRITVQEEVPLYGGGMQRRPVSKEAYFRCELPAYALFNLNVQQRFLKHYKLNVGANNIFDYKPSTLGSGVTMFNIPATAGRRFFVQVEIDF</sequence>
<reference evidence="15" key="1">
    <citation type="submission" date="2017-06" db="EMBL/GenBank/DDBJ databases">
        <title>Complete genome sequence of Capnocytophaga sp. KCOM 1579 (=ChDC OS43) isolated from a human refractory periapical abscess lesion.</title>
        <authorList>
            <person name="Kook J.-K."/>
            <person name="Park S.-N."/>
            <person name="Lim Y.K."/>
            <person name="Roh H."/>
        </authorList>
    </citation>
    <scope>NUCLEOTIDE SEQUENCE [LARGE SCALE GENOMIC DNA]</scope>
    <source>
        <strain evidence="15">ChDC OS43</strain>
    </source>
</reference>
<dbReference type="GO" id="GO:0044718">
    <property type="term" value="P:siderophore transmembrane transport"/>
    <property type="evidence" value="ECO:0007669"/>
    <property type="project" value="TreeGrafter"/>
</dbReference>
<dbReference type="Pfam" id="PF00593">
    <property type="entry name" value="TonB_dep_Rec_b-barrel"/>
    <property type="match status" value="1"/>
</dbReference>
<dbReference type="InterPro" id="IPR012910">
    <property type="entry name" value="Plug_dom"/>
</dbReference>
<dbReference type="EMBL" id="CP022022">
    <property type="protein sequence ID" value="ASF42226.1"/>
    <property type="molecule type" value="Genomic_DNA"/>
</dbReference>
<dbReference type="Gene3D" id="2.40.170.20">
    <property type="entry name" value="TonB-dependent receptor, beta-barrel domain"/>
    <property type="match status" value="1"/>
</dbReference>
<keyword evidence="9 10" id="KW-0998">Cell outer membrane</keyword>
<keyword evidence="2 10" id="KW-0813">Transport</keyword>
<evidence type="ECO:0000256" key="1">
    <source>
        <dbReference type="ARBA" id="ARBA00004571"/>
    </source>
</evidence>
<dbReference type="InterPro" id="IPR010917">
    <property type="entry name" value="TonB_rcpt_CS"/>
</dbReference>
<comment type="subcellular location">
    <subcellularLocation>
        <location evidence="1 10">Cell outer membrane</location>
        <topology evidence="1 10">Multi-pass membrane protein</topology>
    </subcellularLocation>
</comment>
<evidence type="ECO:0000256" key="8">
    <source>
        <dbReference type="ARBA" id="ARBA00023170"/>
    </source>
</evidence>
<dbReference type="SUPFAM" id="SSF56935">
    <property type="entry name" value="Porins"/>
    <property type="match status" value="1"/>
</dbReference>
<dbReference type="Gene3D" id="2.170.130.10">
    <property type="entry name" value="TonB-dependent receptor, plug domain"/>
    <property type="match status" value="1"/>
</dbReference>
<dbReference type="PROSITE" id="PS01156">
    <property type="entry name" value="TONB_DEPENDENT_REC_2"/>
    <property type="match status" value="1"/>
</dbReference>
<dbReference type="Proteomes" id="UP000197007">
    <property type="component" value="Chromosome"/>
</dbReference>
<keyword evidence="3 10" id="KW-1134">Transmembrane beta strand</keyword>
<evidence type="ECO:0000256" key="5">
    <source>
        <dbReference type="ARBA" id="ARBA00022729"/>
    </source>
</evidence>
<evidence type="ECO:0000256" key="7">
    <source>
        <dbReference type="ARBA" id="ARBA00023136"/>
    </source>
</evidence>
<evidence type="ECO:0000313" key="15">
    <source>
        <dbReference type="Proteomes" id="UP000197007"/>
    </source>
</evidence>
<organism evidence="14 15">
    <name type="scientific">Capnocytophaga endodontalis</name>
    <dbReference type="NCBI Taxonomy" id="2708117"/>
    <lineage>
        <taxon>Bacteria</taxon>
        <taxon>Pseudomonadati</taxon>
        <taxon>Bacteroidota</taxon>
        <taxon>Flavobacteriia</taxon>
        <taxon>Flavobacteriales</taxon>
        <taxon>Flavobacteriaceae</taxon>
        <taxon>Capnocytophaga</taxon>
    </lineage>
</organism>
<dbReference type="InterPro" id="IPR000531">
    <property type="entry name" value="Beta-barrel_TonB"/>
</dbReference>
<dbReference type="PROSITE" id="PS52016">
    <property type="entry name" value="TONB_DEPENDENT_REC_3"/>
    <property type="match status" value="1"/>
</dbReference>
<accession>A0A1Z4BLR1</accession>
<keyword evidence="6 11" id="KW-0798">TonB box</keyword>
<dbReference type="PANTHER" id="PTHR30069:SF29">
    <property type="entry name" value="HEMOGLOBIN AND HEMOGLOBIN-HAPTOGLOBIN-BINDING PROTEIN 1-RELATED"/>
    <property type="match status" value="1"/>
</dbReference>
<dbReference type="InterPro" id="IPR036942">
    <property type="entry name" value="Beta-barrel_TonB_sf"/>
</dbReference>
<evidence type="ECO:0000256" key="11">
    <source>
        <dbReference type="RuleBase" id="RU003357"/>
    </source>
</evidence>
<keyword evidence="5" id="KW-0732">Signal</keyword>
<dbReference type="CDD" id="cd01347">
    <property type="entry name" value="ligand_gated_channel"/>
    <property type="match status" value="1"/>
</dbReference>
<comment type="similarity">
    <text evidence="10 11">Belongs to the TonB-dependent receptor family.</text>
</comment>
<name>A0A1Z4BLR1_9FLAO</name>
<evidence type="ECO:0000313" key="14">
    <source>
        <dbReference type="EMBL" id="ASF42226.1"/>
    </source>
</evidence>
<dbReference type="AlphaFoldDB" id="A0A1Z4BLR1"/>
<keyword evidence="8 14" id="KW-0675">Receptor</keyword>
<feature type="domain" description="TonB-dependent receptor plug" evidence="13">
    <location>
        <begin position="121"/>
        <end position="225"/>
    </location>
</feature>
<dbReference type="KEGG" id="capn:CBG49_03490"/>
<gene>
    <name evidence="14" type="ORF">CBG49_03490</name>
</gene>
<proteinExistence type="inferred from homology"/>
<dbReference type="PANTHER" id="PTHR30069">
    <property type="entry name" value="TONB-DEPENDENT OUTER MEMBRANE RECEPTOR"/>
    <property type="match status" value="1"/>
</dbReference>
<evidence type="ECO:0000256" key="10">
    <source>
        <dbReference type="PROSITE-ProRule" id="PRU01360"/>
    </source>
</evidence>
<dbReference type="RefSeq" id="WP_088593396.1">
    <property type="nucleotide sequence ID" value="NZ_CP022022.1"/>
</dbReference>
<feature type="domain" description="TonB-dependent receptor-like beta-barrel" evidence="12">
    <location>
        <begin position="377"/>
        <end position="747"/>
    </location>
</feature>
<evidence type="ECO:0000256" key="3">
    <source>
        <dbReference type="ARBA" id="ARBA00022452"/>
    </source>
</evidence>
<dbReference type="GO" id="GO:0015344">
    <property type="term" value="F:siderophore uptake transmembrane transporter activity"/>
    <property type="evidence" value="ECO:0007669"/>
    <property type="project" value="TreeGrafter"/>
</dbReference>
<dbReference type="Pfam" id="PF07715">
    <property type="entry name" value="Plug"/>
    <property type="match status" value="1"/>
</dbReference>
<evidence type="ECO:0000259" key="12">
    <source>
        <dbReference type="Pfam" id="PF00593"/>
    </source>
</evidence>
<evidence type="ECO:0000256" key="4">
    <source>
        <dbReference type="ARBA" id="ARBA00022692"/>
    </source>
</evidence>
<dbReference type="InterPro" id="IPR037066">
    <property type="entry name" value="Plug_dom_sf"/>
</dbReference>
<evidence type="ECO:0000256" key="2">
    <source>
        <dbReference type="ARBA" id="ARBA00022448"/>
    </source>
</evidence>
<dbReference type="InterPro" id="IPR039426">
    <property type="entry name" value="TonB-dep_rcpt-like"/>
</dbReference>
<evidence type="ECO:0000256" key="9">
    <source>
        <dbReference type="ARBA" id="ARBA00023237"/>
    </source>
</evidence>
<evidence type="ECO:0000259" key="13">
    <source>
        <dbReference type="Pfam" id="PF07715"/>
    </source>
</evidence>